<dbReference type="RefSeq" id="WP_310912339.1">
    <property type="nucleotide sequence ID" value="NZ_JAVLVT010000004.1"/>
</dbReference>
<feature type="transmembrane region" description="Helical" evidence="8">
    <location>
        <begin position="85"/>
        <end position="104"/>
    </location>
</feature>
<dbReference type="Proteomes" id="UP001250214">
    <property type="component" value="Unassembled WGS sequence"/>
</dbReference>
<dbReference type="PROSITE" id="PS50850">
    <property type="entry name" value="MFS"/>
    <property type="match status" value="1"/>
</dbReference>
<feature type="domain" description="Major facilitator superfamily (MFS) profile" evidence="9">
    <location>
        <begin position="19"/>
        <end position="503"/>
    </location>
</feature>
<feature type="transmembrane region" description="Helical" evidence="8">
    <location>
        <begin position="482"/>
        <end position="500"/>
    </location>
</feature>
<evidence type="ECO:0000256" key="2">
    <source>
        <dbReference type="ARBA" id="ARBA00022448"/>
    </source>
</evidence>
<feature type="transmembrane region" description="Helical" evidence="8">
    <location>
        <begin position="264"/>
        <end position="286"/>
    </location>
</feature>
<evidence type="ECO:0000313" key="11">
    <source>
        <dbReference type="Proteomes" id="UP001250214"/>
    </source>
</evidence>
<evidence type="ECO:0000256" key="3">
    <source>
        <dbReference type="ARBA" id="ARBA00022475"/>
    </source>
</evidence>
<gene>
    <name evidence="10" type="ORF">RIF23_10815</name>
</gene>
<feature type="transmembrane region" description="Helical" evidence="8">
    <location>
        <begin position="110"/>
        <end position="131"/>
    </location>
</feature>
<feature type="transmembrane region" description="Helical" evidence="8">
    <location>
        <begin position="337"/>
        <end position="358"/>
    </location>
</feature>
<dbReference type="EMBL" id="JAVLVT010000004">
    <property type="protein sequence ID" value="MDS1270792.1"/>
    <property type="molecule type" value="Genomic_DNA"/>
</dbReference>
<dbReference type="InterPro" id="IPR020846">
    <property type="entry name" value="MFS_dom"/>
</dbReference>
<evidence type="ECO:0000259" key="9">
    <source>
        <dbReference type="PROSITE" id="PS50850"/>
    </source>
</evidence>
<dbReference type="PANTHER" id="PTHR42718">
    <property type="entry name" value="MAJOR FACILITATOR SUPERFAMILY MULTIDRUG TRANSPORTER MFSC"/>
    <property type="match status" value="1"/>
</dbReference>
<dbReference type="Gene3D" id="1.20.1720.10">
    <property type="entry name" value="Multidrug resistance protein D"/>
    <property type="match status" value="1"/>
</dbReference>
<evidence type="ECO:0000256" key="4">
    <source>
        <dbReference type="ARBA" id="ARBA00022692"/>
    </source>
</evidence>
<feature type="transmembrane region" description="Helical" evidence="8">
    <location>
        <begin position="235"/>
        <end position="252"/>
    </location>
</feature>
<keyword evidence="4 8" id="KW-0812">Transmembrane</keyword>
<evidence type="ECO:0000256" key="7">
    <source>
        <dbReference type="SAM" id="MobiDB-lite"/>
    </source>
</evidence>
<feature type="transmembrane region" description="Helical" evidence="8">
    <location>
        <begin position="205"/>
        <end position="223"/>
    </location>
</feature>
<name>A0ABU2H656_9ACTN</name>
<keyword evidence="3" id="KW-1003">Cell membrane</keyword>
<dbReference type="PANTHER" id="PTHR42718:SF47">
    <property type="entry name" value="METHYL VIOLOGEN RESISTANCE PROTEIN SMVA"/>
    <property type="match status" value="1"/>
</dbReference>
<evidence type="ECO:0000256" key="6">
    <source>
        <dbReference type="ARBA" id="ARBA00023136"/>
    </source>
</evidence>
<feature type="transmembrane region" description="Helical" evidence="8">
    <location>
        <begin position="56"/>
        <end position="73"/>
    </location>
</feature>
<dbReference type="Gene3D" id="1.20.1250.20">
    <property type="entry name" value="MFS general substrate transporter like domains"/>
    <property type="match status" value="1"/>
</dbReference>
<dbReference type="PRINTS" id="PR01036">
    <property type="entry name" value="TCRTETB"/>
</dbReference>
<feature type="transmembrane region" description="Helical" evidence="8">
    <location>
        <begin position="306"/>
        <end position="330"/>
    </location>
</feature>
<feature type="transmembrane region" description="Helical" evidence="8">
    <location>
        <begin position="364"/>
        <end position="388"/>
    </location>
</feature>
<evidence type="ECO:0000256" key="1">
    <source>
        <dbReference type="ARBA" id="ARBA00004651"/>
    </source>
</evidence>
<keyword evidence="5 8" id="KW-1133">Transmembrane helix</keyword>
<keyword evidence="2" id="KW-0813">Transport</keyword>
<feature type="transmembrane region" description="Helical" evidence="8">
    <location>
        <begin position="143"/>
        <end position="163"/>
    </location>
</feature>
<dbReference type="InterPro" id="IPR011701">
    <property type="entry name" value="MFS"/>
</dbReference>
<feature type="region of interest" description="Disordered" evidence="7">
    <location>
        <begin position="508"/>
        <end position="533"/>
    </location>
</feature>
<proteinExistence type="predicted"/>
<feature type="compositionally biased region" description="Low complexity" evidence="7">
    <location>
        <begin position="518"/>
        <end position="533"/>
    </location>
</feature>
<reference evidence="11" key="1">
    <citation type="submission" date="2023-07" db="EMBL/GenBank/DDBJ databases">
        <title>Novel species in the genus Lipingzhangella isolated from Sambhar Salt Lake.</title>
        <authorList>
            <person name="Jiya N."/>
            <person name="Kajale S."/>
            <person name="Sharma A."/>
        </authorList>
    </citation>
    <scope>NUCLEOTIDE SEQUENCE [LARGE SCALE GENOMIC DNA]</scope>
    <source>
        <strain evidence="11">LS1_29</strain>
    </source>
</reference>
<keyword evidence="11" id="KW-1185">Reference proteome</keyword>
<evidence type="ECO:0000256" key="5">
    <source>
        <dbReference type="ARBA" id="ARBA00022989"/>
    </source>
</evidence>
<comment type="subcellular location">
    <subcellularLocation>
        <location evidence="1">Cell membrane</location>
        <topology evidence="1">Multi-pass membrane protein</topology>
    </subcellularLocation>
</comment>
<dbReference type="Pfam" id="PF07690">
    <property type="entry name" value="MFS_1"/>
    <property type="match status" value="1"/>
</dbReference>
<feature type="transmembrane region" description="Helical" evidence="8">
    <location>
        <begin position="169"/>
        <end position="193"/>
    </location>
</feature>
<protein>
    <submittedName>
        <fullName evidence="10">MFS transporter</fullName>
    </submittedName>
</protein>
<evidence type="ECO:0000256" key="8">
    <source>
        <dbReference type="SAM" id="Phobius"/>
    </source>
</evidence>
<accession>A0ABU2H656</accession>
<keyword evidence="6 8" id="KW-0472">Membrane</keyword>
<dbReference type="SUPFAM" id="SSF103473">
    <property type="entry name" value="MFS general substrate transporter"/>
    <property type="match status" value="1"/>
</dbReference>
<feature type="transmembrane region" description="Helical" evidence="8">
    <location>
        <begin position="20"/>
        <end position="44"/>
    </location>
</feature>
<organism evidence="10 11">
    <name type="scientific">Lipingzhangella rawalii</name>
    <dbReference type="NCBI Taxonomy" id="2055835"/>
    <lineage>
        <taxon>Bacteria</taxon>
        <taxon>Bacillati</taxon>
        <taxon>Actinomycetota</taxon>
        <taxon>Actinomycetes</taxon>
        <taxon>Streptosporangiales</taxon>
        <taxon>Nocardiopsidaceae</taxon>
        <taxon>Lipingzhangella</taxon>
    </lineage>
</organism>
<dbReference type="CDD" id="cd17321">
    <property type="entry name" value="MFS_MMR_MDR_like"/>
    <property type="match status" value="1"/>
</dbReference>
<sequence>MTSVQSQPQPGATWREWLGLAALMLPVFMIATDMTVLFLAMPSIAADLQPSGTQSLWILHIGEFLAAGCVITMGRLTDRIGRRRLLMIGVSVYGVASVAAALSTSPEMLIAARALLGVAAATVMPSAIGLLRTMFADAKQFSFAFAVLISAFSGGMALGPPMGGILLEYFWWGAVFLANVPAAVLLMLTAMFLLPVYRDPSAQRLDLLSILLSVSALMALIFGLQEIADEGLRPLYVAAVLLGVGLGAVFVYRQRRLSDPLLDLRLFANPAVSVSMVSVLLVLLAFGGTDMLFAQHLQVGLGLSPAQSGAVLVAPAVAAITGTMLAPVAVRFMRPAYAISCGLSVSVVGALGMVLLLPTEQVPLLMAALVLIGLGMAPATTLGGQLLVTSAPMGRTGSATAVQDVSGGLGNAMGLAFLGSLAMVIYRRVLEGSAPGGLSDADLAAAQESTGGAMSVAERLPGERGAELMDAAGSAFAVGTQVAYGVAAVIAVTVVLLVLGRLRHVRLESSPDNEPEGGQEAGPEPQPSGAGSR</sequence>
<comment type="caution">
    <text evidence="10">The sequence shown here is derived from an EMBL/GenBank/DDBJ whole genome shotgun (WGS) entry which is preliminary data.</text>
</comment>
<dbReference type="InterPro" id="IPR036259">
    <property type="entry name" value="MFS_trans_sf"/>
</dbReference>
<evidence type="ECO:0000313" key="10">
    <source>
        <dbReference type="EMBL" id="MDS1270792.1"/>
    </source>
</evidence>
<feature type="transmembrane region" description="Helical" evidence="8">
    <location>
        <begin position="409"/>
        <end position="426"/>
    </location>
</feature>